<feature type="region of interest" description="Disordered" evidence="5">
    <location>
        <begin position="299"/>
        <end position="318"/>
    </location>
</feature>
<feature type="domain" description="LicD/FKTN/FKRP nucleotidyltransferase" evidence="7">
    <location>
        <begin position="227"/>
        <end position="270"/>
    </location>
</feature>
<dbReference type="EMBL" id="JAESVG020000005">
    <property type="protein sequence ID" value="KAG8627332.1"/>
    <property type="molecule type" value="Genomic_DNA"/>
</dbReference>
<feature type="chain" id="PRO_5035426658" description="LicD/FKTN/FKRP nucleotidyltransferase domain-containing protein" evidence="6">
    <location>
        <begin position="23"/>
        <end position="339"/>
    </location>
</feature>
<feature type="domain" description="LicD/FKTN/FKRP nucleotidyltransferase" evidence="7">
    <location>
        <begin position="116"/>
        <end position="216"/>
    </location>
</feature>
<dbReference type="GO" id="GO:0009100">
    <property type="term" value="P:glycoprotein metabolic process"/>
    <property type="evidence" value="ECO:0007669"/>
    <property type="project" value="UniProtKB-ARBA"/>
</dbReference>
<sequence length="339" mass="38179">MRLSLLSAWLPILALPVVHSLALPPQASHSASHSVAPEALDVTPPTNTHEIITARTNLTGTDSNADTDPPGKYFHEAHFHHHYDGRFAKSEAPYQDRRETLIALIRAYLATMNEIGAETWIMHGSLLGWWWNKRIMPWDTDLDVMISEQSADHLAKYYNMTVHHYKHEGWNIGRDYMLEMNPYYTNASIYDGLNKIDGRWVDMASGLFIDITVLHRDVKAQAAGVPGAMYCKDNHTYTMDTIFPLRESVFEDTPALIPYAYTEILVVEYGPNSLTNKDYEKHHFDQEVMDWIPIAKAEEKPAPEPGYEPPEPPVAVPSKLPDFPALLAPLGPGPALPIS</sequence>
<dbReference type="InterPro" id="IPR009644">
    <property type="entry name" value="FKTN/MNN4/W02B3.4-1"/>
</dbReference>
<evidence type="ECO:0000256" key="2">
    <source>
        <dbReference type="ARBA" id="ARBA00022692"/>
    </source>
</evidence>
<keyword evidence="4" id="KW-0472">Membrane</keyword>
<evidence type="ECO:0000256" key="1">
    <source>
        <dbReference type="ARBA" id="ARBA00004167"/>
    </source>
</evidence>
<protein>
    <recommendedName>
        <fullName evidence="7">LicD/FKTN/FKRP nucleotidyltransferase domain-containing protein</fullName>
    </recommendedName>
</protein>
<comment type="caution">
    <text evidence="8">The sequence shown here is derived from an EMBL/GenBank/DDBJ whole genome shotgun (WGS) entry which is preliminary data.</text>
</comment>
<gene>
    <name evidence="8" type="ORF">KVT40_004815</name>
</gene>
<dbReference type="PANTHER" id="PTHR15407">
    <property type="entry name" value="FUKUTIN-RELATED"/>
    <property type="match status" value="1"/>
</dbReference>
<proteinExistence type="predicted"/>
<keyword evidence="2" id="KW-0812">Transmembrane</keyword>
<reference evidence="8" key="1">
    <citation type="submission" date="2021-07" db="EMBL/GenBank/DDBJ databases">
        <title>Elsinoe batatas strain:CRI-CJ2 Genome sequencing and assembly.</title>
        <authorList>
            <person name="Huang L."/>
        </authorList>
    </citation>
    <scope>NUCLEOTIDE SEQUENCE</scope>
    <source>
        <strain evidence="8">CRI-CJ2</strain>
    </source>
</reference>
<feature type="compositionally biased region" description="Pro residues" evidence="5">
    <location>
        <begin position="303"/>
        <end position="315"/>
    </location>
</feature>
<keyword evidence="3" id="KW-1133">Transmembrane helix</keyword>
<evidence type="ECO:0000313" key="8">
    <source>
        <dbReference type="EMBL" id="KAG8627332.1"/>
    </source>
</evidence>
<dbReference type="PANTHER" id="PTHR15407:SF32">
    <property type="entry name" value="PROTEIN (MNN4), PUTATIVE (AFU_ORTHOLOGUE AFUA_1G03790)-RELATED"/>
    <property type="match status" value="1"/>
</dbReference>
<evidence type="ECO:0000313" key="9">
    <source>
        <dbReference type="Proteomes" id="UP000809789"/>
    </source>
</evidence>
<keyword evidence="9" id="KW-1185">Reference proteome</keyword>
<accession>A0A8K0PG98</accession>
<dbReference type="AlphaFoldDB" id="A0A8K0PG98"/>
<evidence type="ECO:0000259" key="7">
    <source>
        <dbReference type="Pfam" id="PF04991"/>
    </source>
</evidence>
<evidence type="ECO:0000256" key="4">
    <source>
        <dbReference type="ARBA" id="ARBA00023136"/>
    </source>
</evidence>
<dbReference type="Proteomes" id="UP000809789">
    <property type="component" value="Unassembled WGS sequence"/>
</dbReference>
<name>A0A8K0PG98_9PEZI</name>
<evidence type="ECO:0000256" key="6">
    <source>
        <dbReference type="SAM" id="SignalP"/>
    </source>
</evidence>
<organism evidence="8 9">
    <name type="scientific">Elsinoe batatas</name>
    <dbReference type="NCBI Taxonomy" id="2601811"/>
    <lineage>
        <taxon>Eukaryota</taxon>
        <taxon>Fungi</taxon>
        <taxon>Dikarya</taxon>
        <taxon>Ascomycota</taxon>
        <taxon>Pezizomycotina</taxon>
        <taxon>Dothideomycetes</taxon>
        <taxon>Dothideomycetidae</taxon>
        <taxon>Myriangiales</taxon>
        <taxon>Elsinoaceae</taxon>
        <taxon>Elsinoe</taxon>
    </lineage>
</organism>
<feature type="signal peptide" evidence="6">
    <location>
        <begin position="1"/>
        <end position="22"/>
    </location>
</feature>
<comment type="subcellular location">
    <subcellularLocation>
        <location evidence="1">Membrane</location>
        <topology evidence="1">Single-pass membrane protein</topology>
    </subcellularLocation>
</comment>
<dbReference type="InterPro" id="IPR007074">
    <property type="entry name" value="LicD/FKTN/FKRP_NTP_transf"/>
</dbReference>
<dbReference type="Pfam" id="PF04991">
    <property type="entry name" value="LicD"/>
    <property type="match status" value="2"/>
</dbReference>
<evidence type="ECO:0000256" key="5">
    <source>
        <dbReference type="SAM" id="MobiDB-lite"/>
    </source>
</evidence>
<dbReference type="OrthoDB" id="444255at2759"/>
<keyword evidence="6" id="KW-0732">Signal</keyword>
<dbReference type="GO" id="GO:0016020">
    <property type="term" value="C:membrane"/>
    <property type="evidence" value="ECO:0007669"/>
    <property type="project" value="UniProtKB-SubCell"/>
</dbReference>
<evidence type="ECO:0000256" key="3">
    <source>
        <dbReference type="ARBA" id="ARBA00022989"/>
    </source>
</evidence>